<sequence>MNKSIKLKHISGRIIDAKIRRLTNRDLDKILLLQDFIYESMVDKSLFAKTEKEEFENMINNKGEVIGVVTEDDELIAFGAMIKPKFKKFNLGYDLNYDDKKLISIAHIESTVVHSDYRGNRLQRTLVEELEKVAKDKGCCIFCATVAPQNEFSLNTFIKLGYKIAIEKEKYGGLKRYIVIKE</sequence>
<dbReference type="AlphaFoldDB" id="A0A173XU58"/>
<gene>
    <name evidence="2" type="ORF">ERS852471_00130</name>
</gene>
<reference evidence="2 3" key="1">
    <citation type="submission" date="2015-09" db="EMBL/GenBank/DDBJ databases">
        <authorList>
            <consortium name="Pathogen Informatics"/>
        </authorList>
    </citation>
    <scope>NUCLEOTIDE SEQUENCE [LARGE SCALE GENOMIC DNA]</scope>
    <source>
        <strain evidence="2 3">2789STDY5834856</strain>
    </source>
</reference>
<dbReference type="PROSITE" id="PS51186">
    <property type="entry name" value="GNAT"/>
    <property type="match status" value="1"/>
</dbReference>
<dbReference type="Gene3D" id="3.40.630.30">
    <property type="match status" value="1"/>
</dbReference>
<dbReference type="OrthoDB" id="8750087at2"/>
<protein>
    <submittedName>
        <fullName evidence="2">Acetyltransferase family</fullName>
    </submittedName>
</protein>
<name>A0A173XU58_9CLOT</name>
<dbReference type="SUPFAM" id="SSF55729">
    <property type="entry name" value="Acyl-CoA N-acyltransferases (Nat)"/>
    <property type="match status" value="1"/>
</dbReference>
<evidence type="ECO:0000313" key="3">
    <source>
        <dbReference type="Proteomes" id="UP000095594"/>
    </source>
</evidence>
<dbReference type="Proteomes" id="UP000095594">
    <property type="component" value="Unassembled WGS sequence"/>
</dbReference>
<feature type="domain" description="N-acetyltransferase" evidence="1">
    <location>
        <begin position="17"/>
        <end position="182"/>
    </location>
</feature>
<dbReference type="EMBL" id="CYZX01000001">
    <property type="protein sequence ID" value="CUN55522.1"/>
    <property type="molecule type" value="Genomic_DNA"/>
</dbReference>
<proteinExistence type="predicted"/>
<dbReference type="GO" id="GO:0016747">
    <property type="term" value="F:acyltransferase activity, transferring groups other than amino-acyl groups"/>
    <property type="evidence" value="ECO:0007669"/>
    <property type="project" value="InterPro"/>
</dbReference>
<dbReference type="InterPro" id="IPR000182">
    <property type="entry name" value="GNAT_dom"/>
</dbReference>
<dbReference type="CDD" id="cd04301">
    <property type="entry name" value="NAT_SF"/>
    <property type="match status" value="1"/>
</dbReference>
<organism evidence="2 3">
    <name type="scientific">Clostridium disporicum</name>
    <dbReference type="NCBI Taxonomy" id="84024"/>
    <lineage>
        <taxon>Bacteria</taxon>
        <taxon>Bacillati</taxon>
        <taxon>Bacillota</taxon>
        <taxon>Clostridia</taxon>
        <taxon>Eubacteriales</taxon>
        <taxon>Clostridiaceae</taxon>
        <taxon>Clostridium</taxon>
    </lineage>
</organism>
<dbReference type="Pfam" id="PF00583">
    <property type="entry name" value="Acetyltransf_1"/>
    <property type="match status" value="1"/>
</dbReference>
<dbReference type="InterPro" id="IPR016181">
    <property type="entry name" value="Acyl_CoA_acyltransferase"/>
</dbReference>
<evidence type="ECO:0000259" key="1">
    <source>
        <dbReference type="PROSITE" id="PS51186"/>
    </source>
</evidence>
<accession>A0A173XU58</accession>
<keyword evidence="2" id="KW-0808">Transferase</keyword>
<dbReference type="RefSeq" id="WP_055262887.1">
    <property type="nucleotide sequence ID" value="NZ_CABIXQ010000001.1"/>
</dbReference>
<evidence type="ECO:0000313" key="2">
    <source>
        <dbReference type="EMBL" id="CUN55522.1"/>
    </source>
</evidence>